<proteinExistence type="predicted"/>
<feature type="compositionally biased region" description="Basic and acidic residues" evidence="1">
    <location>
        <begin position="1"/>
        <end position="21"/>
    </location>
</feature>
<sequence length="221" mass="22985">MADERPDRSRPAGADDSRPDLVGEGATVNDDETPGLPPEGEPATGPSPGDSALDGGDDPGGRPEDEGIPDLQDGSPEQEWMNDPQQMPVPGERPVAAEEWGTTYSEQVEGKPLADRLAEEVPDVGETSDAVGPPEDQTGQLSDDPLDDRPANQDVFSHESPAEGLGPEEAAVHTVEEGRDIGQLRGEDDLDQTGPPEGVGEVGESGEGEGTGVRPEGDGRP</sequence>
<evidence type="ECO:0000256" key="1">
    <source>
        <dbReference type="SAM" id="MobiDB-lite"/>
    </source>
</evidence>
<organism evidence="2 3">
    <name type="scientific">Streptomyces desertarenae</name>
    <dbReference type="NCBI Taxonomy" id="2666184"/>
    <lineage>
        <taxon>Bacteria</taxon>
        <taxon>Bacillati</taxon>
        <taxon>Actinomycetota</taxon>
        <taxon>Actinomycetes</taxon>
        <taxon>Kitasatosporales</taxon>
        <taxon>Streptomycetaceae</taxon>
        <taxon>Streptomyces</taxon>
    </lineage>
</organism>
<accession>A0ABW4PMZ4</accession>
<feature type="region of interest" description="Disordered" evidence="1">
    <location>
        <begin position="1"/>
        <end position="221"/>
    </location>
</feature>
<dbReference type="RefSeq" id="WP_380899778.1">
    <property type="nucleotide sequence ID" value="NZ_JBHUFU010000007.1"/>
</dbReference>
<evidence type="ECO:0008006" key="4">
    <source>
        <dbReference type="Google" id="ProtNLM"/>
    </source>
</evidence>
<feature type="compositionally biased region" description="Gly residues" evidence="1">
    <location>
        <begin position="200"/>
        <end position="211"/>
    </location>
</feature>
<gene>
    <name evidence="2" type="ORF">ACFSJS_13295</name>
</gene>
<feature type="compositionally biased region" description="Basic and acidic residues" evidence="1">
    <location>
        <begin position="147"/>
        <end position="161"/>
    </location>
</feature>
<feature type="compositionally biased region" description="Basic and acidic residues" evidence="1">
    <location>
        <begin position="108"/>
        <end position="119"/>
    </location>
</feature>
<feature type="compositionally biased region" description="Basic and acidic residues" evidence="1">
    <location>
        <begin position="170"/>
        <end position="187"/>
    </location>
</feature>
<evidence type="ECO:0000313" key="2">
    <source>
        <dbReference type="EMBL" id="MFD1830641.1"/>
    </source>
</evidence>
<protein>
    <recommendedName>
        <fullName evidence="4">DUF5709 domain-containing protein</fullName>
    </recommendedName>
</protein>
<keyword evidence="3" id="KW-1185">Reference proteome</keyword>
<evidence type="ECO:0000313" key="3">
    <source>
        <dbReference type="Proteomes" id="UP001597365"/>
    </source>
</evidence>
<comment type="caution">
    <text evidence="2">The sequence shown here is derived from an EMBL/GenBank/DDBJ whole genome shotgun (WGS) entry which is preliminary data.</text>
</comment>
<dbReference type="Proteomes" id="UP001597365">
    <property type="component" value="Unassembled WGS sequence"/>
</dbReference>
<reference evidence="3" key="1">
    <citation type="journal article" date="2019" name="Int. J. Syst. Evol. Microbiol.">
        <title>The Global Catalogue of Microorganisms (GCM) 10K type strain sequencing project: providing services to taxonomists for standard genome sequencing and annotation.</title>
        <authorList>
            <consortium name="The Broad Institute Genomics Platform"/>
            <consortium name="The Broad Institute Genome Sequencing Center for Infectious Disease"/>
            <person name="Wu L."/>
            <person name="Ma J."/>
        </authorList>
    </citation>
    <scope>NUCLEOTIDE SEQUENCE [LARGE SCALE GENOMIC DNA]</scope>
    <source>
        <strain evidence="3">CGMCC 4.7455</strain>
    </source>
</reference>
<dbReference type="EMBL" id="JBHUFU010000007">
    <property type="protein sequence ID" value="MFD1830641.1"/>
    <property type="molecule type" value="Genomic_DNA"/>
</dbReference>
<name>A0ABW4PMZ4_9ACTN</name>